<name>A0A4Y2A2B2_ARAVE</name>
<dbReference type="Gene3D" id="3.30.70.270">
    <property type="match status" value="1"/>
</dbReference>
<keyword evidence="4" id="KW-1185">Reference proteome</keyword>
<dbReference type="OrthoDB" id="6425558at2759"/>
<reference evidence="3 4" key="1">
    <citation type="journal article" date="2019" name="Sci. Rep.">
        <title>Orb-weaving spider Araneus ventricosus genome elucidates the spidroin gene catalogue.</title>
        <authorList>
            <person name="Kono N."/>
            <person name="Nakamura H."/>
            <person name="Ohtoshi R."/>
            <person name="Moran D.A.P."/>
            <person name="Shinohara A."/>
            <person name="Yoshida Y."/>
            <person name="Fujiwara M."/>
            <person name="Mori M."/>
            <person name="Tomita M."/>
            <person name="Arakawa K."/>
        </authorList>
    </citation>
    <scope>NUCLEOTIDE SEQUENCE [LARGE SCALE GENOMIC DNA]</scope>
</reference>
<dbReference type="AlphaFoldDB" id="A0A4Y2A2B2"/>
<protein>
    <recommendedName>
        <fullName evidence="1">RNA-directed DNA polymerase</fullName>
        <ecNumber evidence="1">2.7.7.49</ecNumber>
    </recommendedName>
</protein>
<proteinExistence type="predicted"/>
<dbReference type="PANTHER" id="PTHR37984:SF12">
    <property type="entry name" value="RIBONUCLEASE H"/>
    <property type="match status" value="1"/>
</dbReference>
<dbReference type="Proteomes" id="UP000499080">
    <property type="component" value="Unassembled WGS sequence"/>
</dbReference>
<evidence type="ECO:0000256" key="1">
    <source>
        <dbReference type="ARBA" id="ARBA00012493"/>
    </source>
</evidence>
<accession>A0A4Y2A2B2</accession>
<dbReference type="InterPro" id="IPR050951">
    <property type="entry name" value="Retrovirus_Pol_polyprotein"/>
</dbReference>
<dbReference type="PANTHER" id="PTHR37984">
    <property type="entry name" value="PROTEIN CBG26694"/>
    <property type="match status" value="1"/>
</dbReference>
<dbReference type="InterPro" id="IPR041577">
    <property type="entry name" value="RT_RNaseH_2"/>
</dbReference>
<dbReference type="FunFam" id="3.30.70.270:FF:000020">
    <property type="entry name" value="Transposon Tf2-6 polyprotein-like Protein"/>
    <property type="match status" value="1"/>
</dbReference>
<dbReference type="EC" id="2.7.7.49" evidence="1"/>
<dbReference type="InterPro" id="IPR043502">
    <property type="entry name" value="DNA/RNA_pol_sf"/>
</dbReference>
<organism evidence="3 4">
    <name type="scientific">Araneus ventricosus</name>
    <name type="common">Orbweaver spider</name>
    <name type="synonym">Epeira ventricosa</name>
    <dbReference type="NCBI Taxonomy" id="182803"/>
    <lineage>
        <taxon>Eukaryota</taxon>
        <taxon>Metazoa</taxon>
        <taxon>Ecdysozoa</taxon>
        <taxon>Arthropoda</taxon>
        <taxon>Chelicerata</taxon>
        <taxon>Arachnida</taxon>
        <taxon>Araneae</taxon>
        <taxon>Araneomorphae</taxon>
        <taxon>Entelegynae</taxon>
        <taxon>Araneoidea</taxon>
        <taxon>Araneidae</taxon>
        <taxon>Araneus</taxon>
    </lineage>
</organism>
<evidence type="ECO:0000313" key="4">
    <source>
        <dbReference type="Proteomes" id="UP000499080"/>
    </source>
</evidence>
<dbReference type="EMBL" id="BGPR01000004">
    <property type="protein sequence ID" value="GBL73922.1"/>
    <property type="molecule type" value="Genomic_DNA"/>
</dbReference>
<dbReference type="GO" id="GO:0003964">
    <property type="term" value="F:RNA-directed DNA polymerase activity"/>
    <property type="evidence" value="ECO:0007669"/>
    <property type="project" value="UniProtKB-EC"/>
</dbReference>
<dbReference type="InterPro" id="IPR043128">
    <property type="entry name" value="Rev_trsase/Diguanyl_cyclase"/>
</dbReference>
<dbReference type="Pfam" id="PF17919">
    <property type="entry name" value="RT_RNaseH_2"/>
    <property type="match status" value="1"/>
</dbReference>
<gene>
    <name evidence="3" type="ORF">AVEN_230861_1</name>
</gene>
<evidence type="ECO:0000313" key="3">
    <source>
        <dbReference type="EMBL" id="GBL73922.1"/>
    </source>
</evidence>
<evidence type="ECO:0000259" key="2">
    <source>
        <dbReference type="Pfam" id="PF17919"/>
    </source>
</evidence>
<feature type="domain" description="Reverse transcriptase/retrotransposon-derived protein RNase H-like" evidence="2">
    <location>
        <begin position="72"/>
        <end position="119"/>
    </location>
</feature>
<dbReference type="SUPFAM" id="SSF56672">
    <property type="entry name" value="DNA/RNA polymerases"/>
    <property type="match status" value="1"/>
</dbReference>
<sequence>MRNFGGHKIDANGLHKTDEKISAVIKAPVPKNVQEVKSFLGFVNFYGKFCKNLATIANPLDNLTKKDVKSKWSKDYQVAFEQIKKEFCSLKVLVHYDPELSLTLARDASPVGVGCMPSRIYPKGS</sequence>
<comment type="caution">
    <text evidence="3">The sequence shown here is derived from an EMBL/GenBank/DDBJ whole genome shotgun (WGS) entry which is preliminary data.</text>
</comment>